<keyword evidence="1" id="KW-0436">Ligase</keyword>
<dbReference type="Gene3D" id="3.40.50.12780">
    <property type="entry name" value="N-terminal domain of ligase-like"/>
    <property type="match status" value="1"/>
</dbReference>
<dbReference type="InterPro" id="IPR042099">
    <property type="entry name" value="ANL_N_sf"/>
</dbReference>
<dbReference type="SUPFAM" id="SSF56801">
    <property type="entry name" value="Acetyl-CoA synthetase-like"/>
    <property type="match status" value="1"/>
</dbReference>
<dbReference type="OrthoDB" id="580775at2"/>
<organism evidence="1 2">
    <name type="scientific">Marinimicrobium koreense</name>
    <dbReference type="NCBI Taxonomy" id="306545"/>
    <lineage>
        <taxon>Bacteria</taxon>
        <taxon>Pseudomonadati</taxon>
        <taxon>Pseudomonadota</taxon>
        <taxon>Gammaproteobacteria</taxon>
        <taxon>Cellvibrionales</taxon>
        <taxon>Cellvibrionaceae</taxon>
        <taxon>Marinimicrobium</taxon>
    </lineage>
</organism>
<keyword evidence="2" id="KW-1185">Reference proteome</keyword>
<dbReference type="EMBL" id="RJUK01000003">
    <property type="protein sequence ID" value="ROQ18065.1"/>
    <property type="molecule type" value="Genomic_DNA"/>
</dbReference>
<dbReference type="PANTHER" id="PTHR36932:SF1">
    <property type="entry name" value="CAPSULAR POLYSACCHARIDE BIOSYNTHESIS PROTEIN"/>
    <property type="match status" value="1"/>
</dbReference>
<protein>
    <submittedName>
        <fullName evidence="1">Phenylacetate-CoA ligase</fullName>
    </submittedName>
</protein>
<dbReference type="GO" id="GO:0016874">
    <property type="term" value="F:ligase activity"/>
    <property type="evidence" value="ECO:0007669"/>
    <property type="project" value="UniProtKB-KW"/>
</dbReference>
<comment type="caution">
    <text evidence="1">The sequence shown here is derived from an EMBL/GenBank/DDBJ whole genome shotgun (WGS) entry which is preliminary data.</text>
</comment>
<name>A0A3N1NPE3_9GAMM</name>
<evidence type="ECO:0000313" key="2">
    <source>
        <dbReference type="Proteomes" id="UP000273643"/>
    </source>
</evidence>
<dbReference type="Proteomes" id="UP000273643">
    <property type="component" value="Unassembled WGS sequence"/>
</dbReference>
<sequence length="464" mass="53122">MLSLDELYKRSPYAIQHIGFNLYAGILHHKRYGTNFKKIKSHIDSTEHYSSDEIKEYQYQKLMKILLHSYESVPFYRRKYSEIGIHPEDIKSLEDMENIPLITKEDIKKYPNEFISERFKKSSLVHGHTSGTTGAPLNLYWDEHTSVFNNALDWRQKSWGGITIGDKIAVFLGRTIVSPSKKSPPFWQLDRFHNMMWFSSFHLSDDHIDSILNTMKEFSPKAIEGYPSTISIIAKYALIRKIKIKVQSVFTSSEPLLDNQKSVIEEAFSCEVFDFYGMAERVVFATQCAKEHNYHLNFELAYNEIVSSDGNVMKPGERGYVVGTSLTNYAMPLIRYRTNDISSISEEKCSCGIEMDILDSVATKEEDIIVTKDGKMISSSALTHPFKPITTIVKSQVVQTSLENITIKVVCGEGFSNSDISNLVRSFKDRVGHDMNVEVVVVEDIPRTENGKFRWLISKVKLPI</sequence>
<reference evidence="1 2" key="1">
    <citation type="submission" date="2018-11" db="EMBL/GenBank/DDBJ databases">
        <title>Genomic Encyclopedia of Type Strains, Phase IV (KMG-IV): sequencing the most valuable type-strain genomes for metagenomic binning, comparative biology and taxonomic classification.</title>
        <authorList>
            <person name="Goeker M."/>
        </authorList>
    </citation>
    <scope>NUCLEOTIDE SEQUENCE [LARGE SCALE GENOMIC DNA]</scope>
    <source>
        <strain evidence="1 2">DSM 16974</strain>
    </source>
</reference>
<proteinExistence type="predicted"/>
<dbReference type="RefSeq" id="WP_123639386.1">
    <property type="nucleotide sequence ID" value="NZ_RJUK01000003.1"/>
</dbReference>
<dbReference type="PANTHER" id="PTHR36932">
    <property type="entry name" value="CAPSULAR POLYSACCHARIDE BIOSYNTHESIS PROTEIN"/>
    <property type="match status" value="1"/>
</dbReference>
<dbReference type="AlphaFoldDB" id="A0A3N1NPE3"/>
<dbReference type="InterPro" id="IPR053158">
    <property type="entry name" value="CapK_Type1_Caps_Biosynth"/>
</dbReference>
<gene>
    <name evidence="1" type="ORF">EDC38_3038</name>
</gene>
<evidence type="ECO:0000313" key="1">
    <source>
        <dbReference type="EMBL" id="ROQ18065.1"/>
    </source>
</evidence>
<accession>A0A3N1NPE3</accession>